<dbReference type="OrthoDB" id="9812295at2"/>
<sequence>MTEHDDKLIRELVAARAQAMTERDAEALAAQCVPELLAYTLAPPLAHHGEDVEARMAWFASFDGPIEYEVRDLEVTVGGDVAFSHSLTRLSTTPKGMPQKFELWFRSTTGFRREDGEWRISHVHDSTPFYMDGTMSAALDLKP</sequence>
<gene>
    <name evidence="2" type="ORF">EIY87_15375</name>
</gene>
<protein>
    <submittedName>
        <fullName evidence="2">DUF4440 domain-containing protein</fullName>
    </submittedName>
</protein>
<evidence type="ECO:0000313" key="2">
    <source>
        <dbReference type="EMBL" id="RSD19652.1"/>
    </source>
</evidence>
<dbReference type="RefSeq" id="WP_125308366.1">
    <property type="nucleotide sequence ID" value="NZ_RSEC01000036.1"/>
</dbReference>
<reference evidence="2 3" key="1">
    <citation type="submission" date="2018-12" db="EMBL/GenBank/DDBJ databases">
        <title>Amycolatopsis eburnea sp. nov. actinomycete associate with arbuscular mycorrhiza fungal spore.</title>
        <authorList>
            <person name="Lumyong S."/>
            <person name="Chaiya L."/>
        </authorList>
    </citation>
    <scope>NUCLEOTIDE SEQUENCE [LARGE SCALE GENOMIC DNA]</scope>
    <source>
        <strain evidence="2 3">GLM-1</strain>
    </source>
</reference>
<dbReference type="EMBL" id="RSEC01000036">
    <property type="protein sequence ID" value="RSD19652.1"/>
    <property type="molecule type" value="Genomic_DNA"/>
</dbReference>
<dbReference type="InterPro" id="IPR032710">
    <property type="entry name" value="NTF2-like_dom_sf"/>
</dbReference>
<dbReference type="InterPro" id="IPR037401">
    <property type="entry name" value="SnoaL-like"/>
</dbReference>
<dbReference type="Proteomes" id="UP000267081">
    <property type="component" value="Unassembled WGS sequence"/>
</dbReference>
<proteinExistence type="predicted"/>
<dbReference type="Gene3D" id="3.10.450.50">
    <property type="match status" value="1"/>
</dbReference>
<dbReference type="AlphaFoldDB" id="A0A427TB64"/>
<keyword evidence="3" id="KW-1185">Reference proteome</keyword>
<organism evidence="2 3">
    <name type="scientific">Amycolatopsis eburnea</name>
    <dbReference type="NCBI Taxonomy" id="2267691"/>
    <lineage>
        <taxon>Bacteria</taxon>
        <taxon>Bacillati</taxon>
        <taxon>Actinomycetota</taxon>
        <taxon>Actinomycetes</taxon>
        <taxon>Pseudonocardiales</taxon>
        <taxon>Pseudonocardiaceae</taxon>
        <taxon>Amycolatopsis</taxon>
    </lineage>
</organism>
<accession>A0A427TB64</accession>
<dbReference type="Pfam" id="PF13474">
    <property type="entry name" value="SnoaL_3"/>
    <property type="match status" value="1"/>
</dbReference>
<name>A0A427TB64_9PSEU</name>
<evidence type="ECO:0000259" key="1">
    <source>
        <dbReference type="Pfam" id="PF13474"/>
    </source>
</evidence>
<evidence type="ECO:0000313" key="3">
    <source>
        <dbReference type="Proteomes" id="UP000267081"/>
    </source>
</evidence>
<comment type="caution">
    <text evidence="2">The sequence shown here is derived from an EMBL/GenBank/DDBJ whole genome shotgun (WGS) entry which is preliminary data.</text>
</comment>
<dbReference type="SUPFAM" id="SSF54427">
    <property type="entry name" value="NTF2-like"/>
    <property type="match status" value="1"/>
</dbReference>
<feature type="domain" description="SnoaL-like" evidence="1">
    <location>
        <begin position="9"/>
        <end position="129"/>
    </location>
</feature>